<dbReference type="KEGG" id="hra:EI982_03015"/>
<name>A0A6B9F5Z0_9EURY</name>
<dbReference type="InterPro" id="IPR058274">
    <property type="entry name" value="DUF7968"/>
</dbReference>
<accession>A0A6B9F5Z0</accession>
<dbReference type="AlphaFoldDB" id="A0A6B9F5Z0"/>
<evidence type="ECO:0000313" key="3">
    <source>
        <dbReference type="Proteomes" id="UP000428325"/>
    </source>
</evidence>
<keyword evidence="3" id="KW-1185">Reference proteome</keyword>
<organism evidence="2 3">
    <name type="scientific">Haloplanus rallus</name>
    <dbReference type="NCBI Taxonomy" id="1816183"/>
    <lineage>
        <taxon>Archaea</taxon>
        <taxon>Methanobacteriati</taxon>
        <taxon>Methanobacteriota</taxon>
        <taxon>Stenosarchaea group</taxon>
        <taxon>Halobacteria</taxon>
        <taxon>Halobacteriales</taxon>
        <taxon>Haloferacaceae</taxon>
        <taxon>Haloplanus</taxon>
    </lineage>
</organism>
<dbReference type="OrthoDB" id="311700at2157"/>
<sequence length="86" mass="9421">MTDADGIRIRYSPGSDDVGDALRAESFEQFLRRSKEGRVAVGDEWEVNVNDGCGRTKDVTLHVEAVNGGTTLGNGTRFEFRADAEE</sequence>
<proteinExistence type="predicted"/>
<dbReference type="GeneID" id="99244865"/>
<feature type="domain" description="DUF7968" evidence="1">
    <location>
        <begin position="19"/>
        <end position="82"/>
    </location>
</feature>
<dbReference type="EMBL" id="CP034345">
    <property type="protein sequence ID" value="QGX93827.1"/>
    <property type="molecule type" value="Genomic_DNA"/>
</dbReference>
<dbReference type="RefSeq" id="WP_157688063.1">
    <property type="nucleotide sequence ID" value="NZ_CP034345.1"/>
</dbReference>
<evidence type="ECO:0000259" key="1">
    <source>
        <dbReference type="Pfam" id="PF25922"/>
    </source>
</evidence>
<protein>
    <recommendedName>
        <fullName evidence="1">DUF7968 domain-containing protein</fullName>
    </recommendedName>
</protein>
<evidence type="ECO:0000313" key="2">
    <source>
        <dbReference type="EMBL" id="QGX93827.1"/>
    </source>
</evidence>
<reference evidence="2 3" key="1">
    <citation type="submission" date="2018-12" db="EMBL/GenBank/DDBJ databases">
        <title>Complete genome sequence of Haloplanus rallus MBLA0036.</title>
        <authorList>
            <person name="Nam Y.-d."/>
            <person name="Kang J."/>
            <person name="Chung W.-H."/>
            <person name="Park Y.S."/>
        </authorList>
    </citation>
    <scope>NUCLEOTIDE SEQUENCE [LARGE SCALE GENOMIC DNA]</scope>
    <source>
        <strain evidence="2 3">MBLA0036</strain>
    </source>
</reference>
<dbReference type="Pfam" id="PF25922">
    <property type="entry name" value="DUF7968"/>
    <property type="match status" value="1"/>
</dbReference>
<dbReference type="Proteomes" id="UP000428325">
    <property type="component" value="Chromosome"/>
</dbReference>
<gene>
    <name evidence="2" type="ORF">EI982_03015</name>
</gene>